<proteinExistence type="predicted"/>
<protein>
    <submittedName>
        <fullName evidence="1">Uncharacterized protein</fullName>
    </submittedName>
</protein>
<reference evidence="2" key="1">
    <citation type="journal article" date="2023" name="G3 (Bethesda)">
        <title>Genome assembly and association tests identify interacting loci associated with vigor, precocity, and sex in interspecific pistachio rootstocks.</title>
        <authorList>
            <person name="Palmer W."/>
            <person name="Jacygrad E."/>
            <person name="Sagayaradj S."/>
            <person name="Cavanaugh K."/>
            <person name="Han R."/>
            <person name="Bertier L."/>
            <person name="Beede B."/>
            <person name="Kafkas S."/>
            <person name="Golino D."/>
            <person name="Preece J."/>
            <person name="Michelmore R."/>
        </authorList>
    </citation>
    <scope>NUCLEOTIDE SEQUENCE [LARGE SCALE GENOMIC DNA]</scope>
</reference>
<gene>
    <name evidence="1" type="ORF">Patl1_30390</name>
</gene>
<evidence type="ECO:0000313" key="2">
    <source>
        <dbReference type="Proteomes" id="UP001164250"/>
    </source>
</evidence>
<dbReference type="Proteomes" id="UP001164250">
    <property type="component" value="Chromosome 11"/>
</dbReference>
<dbReference type="EMBL" id="CM047907">
    <property type="protein sequence ID" value="KAJ0084651.1"/>
    <property type="molecule type" value="Genomic_DNA"/>
</dbReference>
<comment type="caution">
    <text evidence="1">The sequence shown here is derived from an EMBL/GenBank/DDBJ whole genome shotgun (WGS) entry which is preliminary data.</text>
</comment>
<keyword evidence="2" id="KW-1185">Reference proteome</keyword>
<evidence type="ECO:0000313" key="1">
    <source>
        <dbReference type="EMBL" id="KAJ0084651.1"/>
    </source>
</evidence>
<organism evidence="1 2">
    <name type="scientific">Pistacia atlantica</name>
    <dbReference type="NCBI Taxonomy" id="434234"/>
    <lineage>
        <taxon>Eukaryota</taxon>
        <taxon>Viridiplantae</taxon>
        <taxon>Streptophyta</taxon>
        <taxon>Embryophyta</taxon>
        <taxon>Tracheophyta</taxon>
        <taxon>Spermatophyta</taxon>
        <taxon>Magnoliopsida</taxon>
        <taxon>eudicotyledons</taxon>
        <taxon>Gunneridae</taxon>
        <taxon>Pentapetalae</taxon>
        <taxon>rosids</taxon>
        <taxon>malvids</taxon>
        <taxon>Sapindales</taxon>
        <taxon>Anacardiaceae</taxon>
        <taxon>Pistacia</taxon>
    </lineage>
</organism>
<name>A0ACC1AE06_9ROSI</name>
<accession>A0ACC1AE06</accession>
<sequence length="347" mass="39277">MSSCSVKTLPQEIIIDILLRLPVKSLCRFRCVSKPWLALINDPHFVTSHLRHTNAHKLILASHSLYSVNHEATPIDEEVVAVDLDFPLKSIPRNDQVQIFGSCNGLLCIMPVPNVFFLFNPATREDKRIPEFQLTSLNYSSIHGFGYSEVIDDYKLVKVIVPSIVCVFSLRTGSWRRVKDCHYLYPVGASGTPLNGAIHWVLTRPGDGVANVVVAAFDLVEEVFKDISLPEALRDFGLFSLATGVLGGCLCVLHHHGDVRREFWVMKEYGVEKSWTKVLMQQPYHVLRPLCMWKNCKMLLAVNEQQLVLCNRRDGSCKDFVVFDMPLLFDADIYVESLVSPNYGNRN</sequence>